<organism evidence="1 2">
    <name type="scientific">Spartinivicinus poritis</name>
    <dbReference type="NCBI Taxonomy" id="2994640"/>
    <lineage>
        <taxon>Bacteria</taxon>
        <taxon>Pseudomonadati</taxon>
        <taxon>Pseudomonadota</taxon>
        <taxon>Gammaproteobacteria</taxon>
        <taxon>Oceanospirillales</taxon>
        <taxon>Zooshikellaceae</taxon>
        <taxon>Spartinivicinus</taxon>
    </lineage>
</organism>
<accession>A0ABT5UHD6</accession>
<name>A0ABT5UHD6_9GAMM</name>
<sequence length="423" mass="48404">MSKPTIAIIGSGISGIAAAWLLQKQYQITIFEQNNYLGGHTNTIEVVAGRQVIPVDTGFIVYNQANYPHLTAFFNWLGVTTQPTDMSFSVSVNSGELEYAGSNLNTLFCQRRQLVNPKFWQLLVDIIRFNQLAKKFLANNSSVDVTLKSFLQDNKFNSFFNLNYLLPMAAAIWSCPIKKMLQFPATSLLQFFYNHGLLNINDRPQWYSVYGGSYRYIKAFLARFNGIFKLNQPVKKVIRNQDSTVVITSDNQQHPFDQVIFACHANQTLQLLDKPTPQEASILKAFNYQKNIAILHSDNRLMPTNRRAWSAWNYLRAQQDSQVSVTYWMNLLQKLPAEQQFFVTLNPVIEPDQQKIVKVIEYQHPVFNTDALQAQQQLACIQGQQRSWFCGSYTGYGFHEDGFKSALSVANQLNCEAPWQQMN</sequence>
<protein>
    <submittedName>
        <fullName evidence="1">NAD(P)-binding protein</fullName>
    </submittedName>
</protein>
<dbReference type="InterPro" id="IPR050464">
    <property type="entry name" value="Zeta_carotene_desat/Oxidored"/>
</dbReference>
<dbReference type="Gene3D" id="3.30.70.1990">
    <property type="match status" value="1"/>
</dbReference>
<dbReference type="SUPFAM" id="SSF51905">
    <property type="entry name" value="FAD/NAD(P)-binding domain"/>
    <property type="match status" value="1"/>
</dbReference>
<gene>
    <name evidence="1" type="ORF">ORQ98_27860</name>
</gene>
<comment type="caution">
    <text evidence="1">The sequence shown here is derived from an EMBL/GenBank/DDBJ whole genome shotgun (WGS) entry which is preliminary data.</text>
</comment>
<dbReference type="PANTHER" id="PTHR42923">
    <property type="entry name" value="PROTOPORPHYRINOGEN OXIDASE"/>
    <property type="match status" value="1"/>
</dbReference>
<dbReference type="PANTHER" id="PTHR42923:SF17">
    <property type="entry name" value="AMINE OXIDASE DOMAIN-CONTAINING PROTEIN"/>
    <property type="match status" value="1"/>
</dbReference>
<dbReference type="InterPro" id="IPR036188">
    <property type="entry name" value="FAD/NAD-bd_sf"/>
</dbReference>
<evidence type="ECO:0000313" key="1">
    <source>
        <dbReference type="EMBL" id="MDE1465786.1"/>
    </source>
</evidence>
<evidence type="ECO:0000313" key="2">
    <source>
        <dbReference type="Proteomes" id="UP001528823"/>
    </source>
</evidence>
<dbReference type="Gene3D" id="1.10.405.20">
    <property type="match status" value="1"/>
</dbReference>
<dbReference type="Pfam" id="PF13450">
    <property type="entry name" value="NAD_binding_8"/>
    <property type="match status" value="1"/>
</dbReference>
<proteinExistence type="predicted"/>
<dbReference type="Gene3D" id="3.50.50.60">
    <property type="entry name" value="FAD/NAD(P)-binding domain"/>
    <property type="match status" value="1"/>
</dbReference>
<keyword evidence="2" id="KW-1185">Reference proteome</keyword>
<dbReference type="EMBL" id="JAPMOU010000085">
    <property type="protein sequence ID" value="MDE1465786.1"/>
    <property type="molecule type" value="Genomic_DNA"/>
</dbReference>
<dbReference type="Proteomes" id="UP001528823">
    <property type="component" value="Unassembled WGS sequence"/>
</dbReference>
<dbReference type="RefSeq" id="WP_274692090.1">
    <property type="nucleotide sequence ID" value="NZ_JAPMOU010000085.1"/>
</dbReference>
<reference evidence="1 2" key="1">
    <citation type="submission" date="2022-11" db="EMBL/GenBank/DDBJ databases">
        <title>Spartinivicinus poritis sp. nov., isolated from scleractinian coral Porites lutea.</title>
        <authorList>
            <person name="Zhang G."/>
            <person name="Cai L."/>
            <person name="Wei Q."/>
        </authorList>
    </citation>
    <scope>NUCLEOTIDE SEQUENCE [LARGE SCALE GENOMIC DNA]</scope>
    <source>
        <strain evidence="1 2">A2-2</strain>
    </source>
</reference>